<keyword evidence="14" id="KW-0808">Transferase</keyword>
<dbReference type="EC" id="2.4.1.-" evidence="14"/>
<evidence type="ECO:0000313" key="15">
    <source>
        <dbReference type="EMBL" id="QOS29644.1"/>
    </source>
</evidence>
<dbReference type="GO" id="GO:0016758">
    <property type="term" value="F:hexosyltransferase activity"/>
    <property type="evidence" value="ECO:0007669"/>
    <property type="project" value="UniProtKB-ARBA"/>
</dbReference>
<dbReference type="PANTHER" id="PTHR22916:SF67">
    <property type="entry name" value="COLANIC ACID BIOSYNTHESIS GLYCOSYL TRANSFERASE WCAE-RELATED"/>
    <property type="match status" value="1"/>
</dbReference>
<dbReference type="InterPro" id="IPR001173">
    <property type="entry name" value="Glyco_trans_2-like"/>
</dbReference>
<evidence type="ECO:0000313" key="12">
    <source>
        <dbReference type="EMBL" id="QOS26883.1"/>
    </source>
</evidence>
<dbReference type="InterPro" id="IPR029044">
    <property type="entry name" value="Nucleotide-diphossugar_trans"/>
</dbReference>
<dbReference type="PANTHER" id="PTHR22916">
    <property type="entry name" value="GLYCOSYLTRANSFERASE"/>
    <property type="match status" value="1"/>
</dbReference>
<evidence type="ECO:0000313" key="14">
    <source>
        <dbReference type="EMBL" id="QOS28742.1"/>
    </source>
</evidence>
<dbReference type="RefSeq" id="WP_140369583.1">
    <property type="nucleotide sequence ID" value="NZ_CANUHW010000004.1"/>
</dbReference>
<dbReference type="Pfam" id="PF00535">
    <property type="entry name" value="Glycos_transf_2"/>
    <property type="match status" value="1"/>
</dbReference>
<evidence type="ECO:0000313" key="6">
    <source>
        <dbReference type="EMBL" id="QOS23032.1"/>
    </source>
</evidence>
<dbReference type="EMBL" id="MT898334">
    <property type="protein sequence ID" value="QOS26883.1"/>
    <property type="molecule type" value="Genomic_DNA"/>
</dbReference>
<accession>A0A7M1WQ24</accession>
<gene>
    <name evidence="3" type="ORF">VP385_00011</name>
    <name evidence="12" type="ORF">VP408_00011</name>
    <name evidence="2" type="ORF">VP409_00011</name>
    <name evidence="5" type="ORF">VP411_00011</name>
    <name evidence="15" type="ORF">VP412_00011</name>
    <name evidence="13" type="ORF">VP413_00011</name>
    <name evidence="4" type="ORF">VP414_00011</name>
    <name evidence="11" type="ORF">VP415_00011</name>
    <name evidence="8" type="ORF">VP419_00011</name>
    <name evidence="7" type="ORF">VP425_00011</name>
    <name evidence="10" type="ORF">VP426_00011</name>
    <name evidence="9" type="ORF">VP427_00011</name>
    <name evidence="6" type="ORF">VP436_00011</name>
    <name evidence="14" type="ORF">VP445_00011</name>
</gene>
<dbReference type="EMBL" id="MT898381">
    <property type="protein sequence ID" value="QOS28742.1"/>
    <property type="molecule type" value="Genomic_DNA"/>
</dbReference>
<dbReference type="EMBL" id="MT898089">
    <property type="protein sequence ID" value="QOS17852.1"/>
    <property type="molecule type" value="Genomic_DNA"/>
</dbReference>
<evidence type="ECO:0000313" key="11">
    <source>
        <dbReference type="EMBL" id="QOS26849.1"/>
    </source>
</evidence>
<reference evidence="14" key="1">
    <citation type="submission" date="2020-08" db="EMBL/GenBank/DDBJ databases">
        <title>Genetic structure, function and evolution of capsule biosynthesis loci in Vibrio parahaemolyticus.</title>
        <authorList>
            <person name="Li L."/>
            <person name="Bian S."/>
        </authorList>
    </citation>
    <scope>NUCLEOTIDE SEQUENCE</scope>
    <source>
        <strain evidence="3">VP385</strain>
        <strain evidence="12">VP408</strain>
        <strain evidence="2">VP409</strain>
        <strain evidence="5">VP411</strain>
        <strain evidence="15">VP412</strain>
        <strain evidence="13">VP413</strain>
        <strain evidence="4">VP414</strain>
        <strain evidence="11">VP415</strain>
        <strain evidence="8">VP419</strain>
        <strain evidence="7">VP425</strain>
        <strain evidence="10">VP426</strain>
        <strain evidence="9">VP427</strain>
        <strain evidence="6">VP436</strain>
        <strain evidence="14">VP445</strain>
    </source>
</reference>
<dbReference type="AlphaFoldDB" id="A0A7M1WQ24"/>
<evidence type="ECO:0000313" key="13">
    <source>
        <dbReference type="EMBL" id="QOS27118.1"/>
    </source>
</evidence>
<dbReference type="EMBL" id="MT898249">
    <property type="protein sequence ID" value="QOS23682.1"/>
    <property type="molecule type" value="Genomic_DNA"/>
</dbReference>
<dbReference type="EMBL" id="MT898256">
    <property type="protein sequence ID" value="QOS23927.1"/>
    <property type="molecule type" value="Genomic_DNA"/>
</dbReference>
<evidence type="ECO:0000313" key="2">
    <source>
        <dbReference type="EMBL" id="QOS15820.1"/>
    </source>
</evidence>
<name>A0A7M1WQ24_VIBPH</name>
<evidence type="ECO:0000313" key="7">
    <source>
        <dbReference type="EMBL" id="QOS23612.1"/>
    </source>
</evidence>
<dbReference type="EMBL" id="MT898034">
    <property type="protein sequence ID" value="QOS15820.1"/>
    <property type="molecule type" value="Genomic_DNA"/>
</dbReference>
<proteinExistence type="predicted"/>
<evidence type="ECO:0000259" key="1">
    <source>
        <dbReference type="Pfam" id="PF00535"/>
    </source>
</evidence>
<dbReference type="EMBL" id="MT898230">
    <property type="protein sequence ID" value="QOS23032.1"/>
    <property type="molecule type" value="Genomic_DNA"/>
</dbReference>
<dbReference type="EMBL" id="MT898071">
    <property type="protein sequence ID" value="QOS17158.1"/>
    <property type="molecule type" value="Genomic_DNA"/>
</dbReference>
<evidence type="ECO:0000313" key="5">
    <source>
        <dbReference type="EMBL" id="QOS17852.1"/>
    </source>
</evidence>
<dbReference type="SUPFAM" id="SSF53448">
    <property type="entry name" value="Nucleotide-diphospho-sugar transferases"/>
    <property type="match status" value="1"/>
</dbReference>
<evidence type="ECO:0000313" key="8">
    <source>
        <dbReference type="EMBL" id="QOS23682.1"/>
    </source>
</evidence>
<dbReference type="EMBL" id="MT898406">
    <property type="protein sequence ID" value="QOS29644.1"/>
    <property type="molecule type" value="Genomic_DNA"/>
</dbReference>
<dbReference type="EMBL" id="MT898045">
    <property type="protein sequence ID" value="QOS16227.1"/>
    <property type="molecule type" value="Genomic_DNA"/>
</dbReference>
<organism evidence="14">
    <name type="scientific">Vibrio parahaemolyticus</name>
    <dbReference type="NCBI Taxonomy" id="670"/>
    <lineage>
        <taxon>Bacteria</taxon>
        <taxon>Pseudomonadati</taxon>
        <taxon>Pseudomonadota</taxon>
        <taxon>Gammaproteobacteria</taxon>
        <taxon>Vibrionales</taxon>
        <taxon>Vibrionaceae</taxon>
        <taxon>Vibrio</taxon>
    </lineage>
</organism>
<keyword evidence="14" id="KW-0328">Glycosyltransferase</keyword>
<dbReference type="EMBL" id="MT898340">
    <property type="protein sequence ID" value="QOS27118.1"/>
    <property type="molecule type" value="Genomic_DNA"/>
</dbReference>
<dbReference type="EMBL" id="MT898287">
    <property type="protein sequence ID" value="QOS25127.1"/>
    <property type="molecule type" value="Genomic_DNA"/>
</dbReference>
<evidence type="ECO:0000313" key="9">
    <source>
        <dbReference type="EMBL" id="QOS23927.1"/>
    </source>
</evidence>
<evidence type="ECO:0000313" key="4">
    <source>
        <dbReference type="EMBL" id="QOS17158.1"/>
    </source>
</evidence>
<dbReference type="Gene3D" id="3.90.550.10">
    <property type="entry name" value="Spore Coat Polysaccharide Biosynthesis Protein SpsA, Chain A"/>
    <property type="match status" value="1"/>
</dbReference>
<dbReference type="EMBL" id="MT898247">
    <property type="protein sequence ID" value="QOS23612.1"/>
    <property type="molecule type" value="Genomic_DNA"/>
</dbReference>
<feature type="domain" description="Glycosyltransferase 2-like" evidence="1">
    <location>
        <begin position="4"/>
        <end position="142"/>
    </location>
</feature>
<evidence type="ECO:0000313" key="3">
    <source>
        <dbReference type="EMBL" id="QOS16227.1"/>
    </source>
</evidence>
<evidence type="ECO:0000313" key="10">
    <source>
        <dbReference type="EMBL" id="QOS25127.1"/>
    </source>
</evidence>
<protein>
    <submittedName>
        <fullName evidence="14">PGL/p-HBAD biosynthesis glycosyltransferase</fullName>
        <ecNumber evidence="14">2.4.1.-</ecNumber>
    </submittedName>
</protein>
<sequence length="256" mass="29030">MKISIITIVFNDEVGIINTLKSLSDIIGDVEYELIIKDGASSDNTLKGIEENLPNIKCKVVSSNDSGIYNAMNIAIDLISDDSDYTIFMNSGDTFTDDAFKLMENLRPNQSDVITFPIASVDEAGFKVKIRSMGDSSKLMLRPYIPHQSTLVRSTLLKEHYFDERFRILADYDLFCRLYNAGHSFEYVNSQPLALFLQGGVSSAYKSQFNFAKEQIAIQKMNFKKANYCYALIPLAKWLLLRFGFIANLVSKYRRV</sequence>
<dbReference type="EMBL" id="MT898333">
    <property type="protein sequence ID" value="QOS26849.1"/>
    <property type="molecule type" value="Genomic_DNA"/>
</dbReference>